<dbReference type="SUPFAM" id="SSF101898">
    <property type="entry name" value="NHL repeat"/>
    <property type="match status" value="1"/>
</dbReference>
<gene>
    <name evidence="3" type="ORF">CLV57_1360</name>
</gene>
<dbReference type="InterPro" id="IPR001258">
    <property type="entry name" value="NHL_repeat"/>
</dbReference>
<dbReference type="GO" id="GO:0043161">
    <property type="term" value="P:proteasome-mediated ubiquitin-dependent protein catabolic process"/>
    <property type="evidence" value="ECO:0007669"/>
    <property type="project" value="TreeGrafter"/>
</dbReference>
<evidence type="ECO:0000256" key="1">
    <source>
        <dbReference type="ARBA" id="ARBA00022737"/>
    </source>
</evidence>
<dbReference type="Gene3D" id="2.120.10.30">
    <property type="entry name" value="TolB, C-terminal domain"/>
    <property type="match status" value="2"/>
</dbReference>
<dbReference type="Proteomes" id="UP000242687">
    <property type="component" value="Unassembled WGS sequence"/>
</dbReference>
<dbReference type="GO" id="GO:0008270">
    <property type="term" value="F:zinc ion binding"/>
    <property type="evidence" value="ECO:0007669"/>
    <property type="project" value="UniProtKB-KW"/>
</dbReference>
<evidence type="ECO:0000256" key="2">
    <source>
        <dbReference type="PROSITE-ProRule" id="PRU00504"/>
    </source>
</evidence>
<feature type="repeat" description="NHL" evidence="2">
    <location>
        <begin position="137"/>
        <end position="179"/>
    </location>
</feature>
<dbReference type="AlphaFoldDB" id="A0A2H9VU74"/>
<sequence length="396" mass="43656">MLKNLKLIIVIILFTAYGCKKEASNNNTGNKPAEVPITKIDRPISVSATKGVWGTKVVISWVAIPLAKKYQVFKYDDAAKQYILFKETQETTVDDLVGNALVKYFYKVKVYNSTTEFSDFSDIDYGYTSGKTYNKYTSFGSEGYAIKQFQFATNVETDNFGNIYVSDENIPRIQKFDPEGNYIENFFNASGSGTRGMCFLPNGNIVVTHINESSNNISILSPDRKVIKSFGPLGQGDGDGKFGNTRQICSDNESNIYVVDQLRNSVQKFNKDGNFLLKFGNSGASSLDHPWGICYLKDKIYVSSSTTSFVNVYSISGSYIKSINVGAPGYCVKTDGESLFIGSSAYVIKTDVNGEVIEKIGIGDLTSVSPGIAISTKGDLIVTDMYANRIVVFKRK</sequence>
<evidence type="ECO:0000313" key="3">
    <source>
        <dbReference type="EMBL" id="PJJ84349.1"/>
    </source>
</evidence>
<dbReference type="PROSITE" id="PS51257">
    <property type="entry name" value="PROKAR_LIPOPROTEIN"/>
    <property type="match status" value="1"/>
</dbReference>
<keyword evidence="4" id="KW-1185">Reference proteome</keyword>
<proteinExistence type="predicted"/>
<comment type="caution">
    <text evidence="3">The sequence shown here is derived from an EMBL/GenBank/DDBJ whole genome shotgun (WGS) entry which is preliminary data.</text>
</comment>
<dbReference type="PANTHER" id="PTHR24104:SF25">
    <property type="entry name" value="PROTEIN LIN-41"/>
    <property type="match status" value="1"/>
</dbReference>
<evidence type="ECO:0000313" key="4">
    <source>
        <dbReference type="Proteomes" id="UP000242687"/>
    </source>
</evidence>
<dbReference type="RefSeq" id="WP_100340546.1">
    <property type="nucleotide sequence ID" value="NZ_PGFJ01000001.1"/>
</dbReference>
<dbReference type="InterPro" id="IPR050952">
    <property type="entry name" value="TRIM-NHL_E3_ligases"/>
</dbReference>
<dbReference type="InterPro" id="IPR011042">
    <property type="entry name" value="6-blade_b-propeller_TolB-like"/>
</dbReference>
<dbReference type="OrthoDB" id="9782304at2"/>
<keyword evidence="1" id="KW-0677">Repeat</keyword>
<dbReference type="GO" id="GO:0000209">
    <property type="term" value="P:protein polyubiquitination"/>
    <property type="evidence" value="ECO:0007669"/>
    <property type="project" value="TreeGrafter"/>
</dbReference>
<protein>
    <recommendedName>
        <fullName evidence="5">NHL repeat-containing protein</fullName>
    </recommendedName>
</protein>
<name>A0A2H9VU74_9SPHI</name>
<organism evidence="3 4">
    <name type="scientific">Mucilaginibacter auburnensis</name>
    <dbReference type="NCBI Taxonomy" id="1457233"/>
    <lineage>
        <taxon>Bacteria</taxon>
        <taxon>Pseudomonadati</taxon>
        <taxon>Bacteroidota</taxon>
        <taxon>Sphingobacteriia</taxon>
        <taxon>Sphingobacteriales</taxon>
        <taxon>Sphingobacteriaceae</taxon>
        <taxon>Mucilaginibacter</taxon>
    </lineage>
</organism>
<dbReference type="CDD" id="cd05819">
    <property type="entry name" value="NHL"/>
    <property type="match status" value="1"/>
</dbReference>
<dbReference type="EMBL" id="PGFJ01000001">
    <property type="protein sequence ID" value="PJJ84349.1"/>
    <property type="molecule type" value="Genomic_DNA"/>
</dbReference>
<accession>A0A2H9VU74</accession>
<reference evidence="3 4" key="1">
    <citation type="submission" date="2017-11" db="EMBL/GenBank/DDBJ databases">
        <title>Genomic Encyclopedia of Archaeal and Bacterial Type Strains, Phase II (KMG-II): From Individual Species to Whole Genera.</title>
        <authorList>
            <person name="Goeker M."/>
        </authorList>
    </citation>
    <scope>NUCLEOTIDE SEQUENCE [LARGE SCALE GENOMIC DNA]</scope>
    <source>
        <strain evidence="3 4">DSM 28175</strain>
    </source>
</reference>
<evidence type="ECO:0008006" key="5">
    <source>
        <dbReference type="Google" id="ProtNLM"/>
    </source>
</evidence>
<dbReference type="GO" id="GO:0061630">
    <property type="term" value="F:ubiquitin protein ligase activity"/>
    <property type="evidence" value="ECO:0007669"/>
    <property type="project" value="TreeGrafter"/>
</dbReference>
<dbReference type="PROSITE" id="PS51125">
    <property type="entry name" value="NHL"/>
    <property type="match status" value="1"/>
</dbReference>
<dbReference type="PANTHER" id="PTHR24104">
    <property type="entry name" value="E3 UBIQUITIN-PROTEIN LIGASE NHLRC1-RELATED"/>
    <property type="match status" value="1"/>
</dbReference>